<evidence type="ECO:0000256" key="3">
    <source>
        <dbReference type="ARBA" id="ARBA00022801"/>
    </source>
</evidence>
<dbReference type="PANTHER" id="PTHR43250">
    <property type="entry name" value="EXODEOXYRIBONUCLEASE III"/>
    <property type="match status" value="1"/>
</dbReference>
<dbReference type="PROSITE" id="PS51435">
    <property type="entry name" value="AP_NUCLEASE_F1_4"/>
    <property type="match status" value="1"/>
</dbReference>
<dbReference type="GO" id="GO:0006281">
    <property type="term" value="P:DNA repair"/>
    <property type="evidence" value="ECO:0007669"/>
    <property type="project" value="InterPro"/>
</dbReference>
<keyword evidence="5" id="KW-0464">Manganese</keyword>
<evidence type="ECO:0000313" key="9">
    <source>
        <dbReference type="Proteomes" id="UP000229757"/>
    </source>
</evidence>
<name>A0A2K8KKI2_9GAMM</name>
<protein>
    <submittedName>
        <fullName evidence="8">Endonuclease/exonuclease/phosphatase family protein</fullName>
        <ecNumber evidence="8">3.1.11.2</ecNumber>
    </submittedName>
</protein>
<reference evidence="8 9" key="1">
    <citation type="journal article" date="2017" name="Environ. Microbiol.">
        <title>Genomic and physiological analyses of 'Reinekea forsetii' reveal a versatile opportunistic lifestyle during spring algae blooms.</title>
        <authorList>
            <person name="Avci B."/>
            <person name="Hahnke R.L."/>
            <person name="Chafee M."/>
            <person name="Fischer T."/>
            <person name="Gruber-Vodicka H."/>
            <person name="Tegetmeyer H.E."/>
            <person name="Harder J."/>
            <person name="Fuchs B.M."/>
            <person name="Amann R.I."/>
            <person name="Teeling H."/>
        </authorList>
    </citation>
    <scope>NUCLEOTIDE SEQUENCE [LARGE SCALE GENOMIC DNA]</scope>
    <source>
        <strain evidence="8 9">Hel1_31_D35</strain>
    </source>
</reference>
<proteinExistence type="inferred from homology"/>
<gene>
    <name evidence="8" type="ORF">REIFOR_00175</name>
</gene>
<dbReference type="RefSeq" id="WP_227003725.1">
    <property type="nucleotide sequence ID" value="NZ_CP011797.1"/>
</dbReference>
<dbReference type="Pfam" id="PF03372">
    <property type="entry name" value="Exo_endo_phos"/>
    <property type="match status" value="1"/>
</dbReference>
<dbReference type="InterPro" id="IPR036691">
    <property type="entry name" value="Endo/exonu/phosph_ase_sf"/>
</dbReference>
<keyword evidence="8" id="KW-0255">Endonuclease</keyword>
<evidence type="ECO:0000256" key="1">
    <source>
        <dbReference type="ARBA" id="ARBA00007092"/>
    </source>
</evidence>
<dbReference type="EC" id="3.1.11.2" evidence="8"/>
<dbReference type="Proteomes" id="UP000229757">
    <property type="component" value="Chromosome"/>
</dbReference>
<keyword evidence="9" id="KW-1185">Reference proteome</keyword>
<dbReference type="PANTHER" id="PTHR43250:SF2">
    <property type="entry name" value="EXODEOXYRIBONUCLEASE III"/>
    <property type="match status" value="1"/>
</dbReference>
<sequence length="274" mass="31486">MSFAIKATSPSCGILDWKEQMKVITLNVNGIVNAVERGLLEWFAQQQDVDVVCLQETRVKEYQLPTNLLEIPGFYGFFFDAEKDGYAGTAIYSRTMPKAIIRGFGHPTFDLDGGFIQADFDNVSVASVWVPPAQYIEDIEHKLAYLDGLQQHLKRTRRKRRDFVFAGCYQVAHRSVDLGNWESHQREPGFLPEERAWMDQALGPIGFIDAFRLVNRQDRQHTFWPFDEAQANGARIDYQLITPNLADYVLDAKIIREPRLSPHCAFMVEYDMDL</sequence>
<keyword evidence="8" id="KW-0540">Nuclease</keyword>
<organism evidence="8 9">
    <name type="scientific">Reinekea forsetii</name>
    <dbReference type="NCBI Taxonomy" id="1336806"/>
    <lineage>
        <taxon>Bacteria</taxon>
        <taxon>Pseudomonadati</taxon>
        <taxon>Pseudomonadota</taxon>
        <taxon>Gammaproteobacteria</taxon>
        <taxon>Oceanospirillales</taxon>
        <taxon>Saccharospirillaceae</taxon>
        <taxon>Reinekea</taxon>
    </lineage>
</organism>
<dbReference type="NCBIfam" id="TIGR00633">
    <property type="entry name" value="xth"/>
    <property type="match status" value="1"/>
</dbReference>
<dbReference type="InterPro" id="IPR037493">
    <property type="entry name" value="ExoIII-like"/>
</dbReference>
<evidence type="ECO:0000256" key="4">
    <source>
        <dbReference type="ARBA" id="ARBA00022842"/>
    </source>
</evidence>
<accession>A0A2K8KKI2</accession>
<evidence type="ECO:0000313" key="8">
    <source>
        <dbReference type="EMBL" id="ATX75352.1"/>
    </source>
</evidence>
<dbReference type="InterPro" id="IPR005135">
    <property type="entry name" value="Endo/exonuclease/phosphatase"/>
</dbReference>
<dbReference type="AlphaFoldDB" id="A0A2K8KKI2"/>
<feature type="binding site" evidence="5">
    <location>
        <position position="56"/>
    </location>
    <ligand>
        <name>Mg(2+)</name>
        <dbReference type="ChEBI" id="CHEBI:18420"/>
        <label>1</label>
    </ligand>
</feature>
<feature type="site" description="Interaction with DNA substrate" evidence="6">
    <location>
        <position position="263"/>
    </location>
</feature>
<dbReference type="KEGG" id="rfo:REIFOR_00175"/>
<dbReference type="GO" id="GO:0004519">
    <property type="term" value="F:endonuclease activity"/>
    <property type="evidence" value="ECO:0007669"/>
    <property type="project" value="UniProtKB-KW"/>
</dbReference>
<comment type="similarity">
    <text evidence="1">Belongs to the DNA repair enzymes AP/ExoA family.</text>
</comment>
<dbReference type="Gene3D" id="3.60.10.10">
    <property type="entry name" value="Endonuclease/exonuclease/phosphatase"/>
    <property type="match status" value="1"/>
</dbReference>
<evidence type="ECO:0000256" key="2">
    <source>
        <dbReference type="ARBA" id="ARBA00022723"/>
    </source>
</evidence>
<feature type="domain" description="Endonuclease/exonuclease/phosphatase" evidence="7">
    <location>
        <begin position="24"/>
        <end position="246"/>
    </location>
</feature>
<evidence type="ECO:0000256" key="6">
    <source>
        <dbReference type="PIRSR" id="PIRSR604808-3"/>
    </source>
</evidence>
<feature type="site" description="Important for catalytic activity" evidence="6">
    <location>
        <position position="237"/>
    </location>
</feature>
<dbReference type="CDD" id="cd10281">
    <property type="entry name" value="Nape_like_AP-endo"/>
    <property type="match status" value="1"/>
</dbReference>
<keyword evidence="4 5" id="KW-0460">Magnesium</keyword>
<feature type="binding site" evidence="5">
    <location>
        <position position="27"/>
    </location>
    <ligand>
        <name>Mg(2+)</name>
        <dbReference type="ChEBI" id="CHEBI:18420"/>
        <label>1</label>
    </ligand>
</feature>
<feature type="binding site" evidence="5">
    <location>
        <position position="263"/>
    </location>
    <ligand>
        <name>Mg(2+)</name>
        <dbReference type="ChEBI" id="CHEBI:18420"/>
        <label>1</label>
    </ligand>
</feature>
<evidence type="ECO:0000256" key="5">
    <source>
        <dbReference type="PIRSR" id="PIRSR604808-2"/>
    </source>
</evidence>
<dbReference type="GO" id="GO:0046872">
    <property type="term" value="F:metal ion binding"/>
    <property type="evidence" value="ECO:0007669"/>
    <property type="project" value="UniProtKB-KW"/>
</dbReference>
<keyword evidence="3 8" id="KW-0378">Hydrolase</keyword>
<keyword evidence="8" id="KW-0269">Exonuclease</keyword>
<comment type="cofactor">
    <cofactor evidence="5">
        <name>Mg(2+)</name>
        <dbReference type="ChEBI" id="CHEBI:18420"/>
    </cofactor>
    <cofactor evidence="5">
        <name>Mn(2+)</name>
        <dbReference type="ChEBI" id="CHEBI:29035"/>
    </cofactor>
    <text evidence="5">Probably binds two magnesium or manganese ions per subunit.</text>
</comment>
<dbReference type="SUPFAM" id="SSF56219">
    <property type="entry name" value="DNase I-like"/>
    <property type="match status" value="1"/>
</dbReference>
<evidence type="ECO:0000259" key="7">
    <source>
        <dbReference type="Pfam" id="PF03372"/>
    </source>
</evidence>
<dbReference type="EMBL" id="CP011797">
    <property type="protein sequence ID" value="ATX75352.1"/>
    <property type="molecule type" value="Genomic_DNA"/>
</dbReference>
<dbReference type="InterPro" id="IPR004808">
    <property type="entry name" value="AP_endonuc_1"/>
</dbReference>
<keyword evidence="2 5" id="KW-0479">Metal-binding</keyword>
<dbReference type="GO" id="GO:0008311">
    <property type="term" value="F:double-stranded DNA 3'-5' DNA exonuclease activity"/>
    <property type="evidence" value="ECO:0007669"/>
    <property type="project" value="UniProtKB-EC"/>
</dbReference>